<evidence type="ECO:0000313" key="3">
    <source>
        <dbReference type="Proteomes" id="UP001212152"/>
    </source>
</evidence>
<dbReference type="AlphaFoldDB" id="A0AAD5TFP2"/>
<dbReference type="Gene3D" id="6.10.250.3180">
    <property type="match status" value="1"/>
</dbReference>
<dbReference type="InterPro" id="IPR051870">
    <property type="entry name" value="Elongin-A_domain"/>
</dbReference>
<dbReference type="EMBL" id="JADGJQ010000064">
    <property type="protein sequence ID" value="KAJ3174544.1"/>
    <property type="molecule type" value="Genomic_DNA"/>
</dbReference>
<dbReference type="PANTHER" id="PTHR15141">
    <property type="entry name" value="TRANSCRIPTION ELONGATION FACTOR B POLYPEPTIDE 3"/>
    <property type="match status" value="1"/>
</dbReference>
<evidence type="ECO:0000256" key="1">
    <source>
        <dbReference type="SAM" id="MobiDB-lite"/>
    </source>
</evidence>
<evidence type="ECO:0008006" key="4">
    <source>
        <dbReference type="Google" id="ProtNLM"/>
    </source>
</evidence>
<feature type="compositionally biased region" description="Low complexity" evidence="1">
    <location>
        <begin position="226"/>
        <end position="241"/>
    </location>
</feature>
<evidence type="ECO:0000313" key="2">
    <source>
        <dbReference type="EMBL" id="KAJ3174544.1"/>
    </source>
</evidence>
<proteinExistence type="predicted"/>
<dbReference type="PANTHER" id="PTHR15141:SF76">
    <property type="entry name" value="TRANSCRIPTION ELONGATION FACTOR B POLYPEPTIDE 3"/>
    <property type="match status" value="1"/>
</dbReference>
<accession>A0AAD5TFP2</accession>
<name>A0AAD5TFP2_9FUNG</name>
<feature type="compositionally biased region" description="Polar residues" evidence="1">
    <location>
        <begin position="248"/>
        <end position="257"/>
    </location>
</feature>
<protein>
    <recommendedName>
        <fullName evidence="4">Elongin-A</fullName>
    </recommendedName>
</protein>
<reference evidence="2" key="1">
    <citation type="submission" date="2020-05" db="EMBL/GenBank/DDBJ databases">
        <title>Phylogenomic resolution of chytrid fungi.</title>
        <authorList>
            <person name="Stajich J.E."/>
            <person name="Amses K."/>
            <person name="Simmons R."/>
            <person name="Seto K."/>
            <person name="Myers J."/>
            <person name="Bonds A."/>
            <person name="Quandt C.A."/>
            <person name="Barry K."/>
            <person name="Liu P."/>
            <person name="Grigoriev I."/>
            <person name="Longcore J.E."/>
            <person name="James T.Y."/>
        </authorList>
    </citation>
    <scope>NUCLEOTIDE SEQUENCE</scope>
    <source>
        <strain evidence="2">JEL0379</strain>
    </source>
</reference>
<sequence length="290" mass="32548">MPKVDANGYEMVEMRNPESLATLCLKQIDRRLHSMQTFARVPYYLVKDLLAKCKPAHLMQLEKTSLVSWCKWHALCDQDQLEFELTVLRLANVQNLLPDSSELWKAHVLMEWAEVRRKYEQGIFDEPDDWREYYIEHRAQDAERIRRVGLEMRRNNALAAAEKEARQVIKINGPLALSGRNASSGSGWGKSNKRSESSIMSKARKDAKKLSKHFEPVAQPVKHRAPTTMSMVSSSSSPASSGLKRTQADSFGGSSSMGPPAAKRAKAPPPFKSKAMSSLVRVAGLCHQAL</sequence>
<comment type="caution">
    <text evidence="2">The sequence shown here is derived from an EMBL/GenBank/DDBJ whole genome shotgun (WGS) entry which is preliminary data.</text>
</comment>
<feature type="region of interest" description="Disordered" evidence="1">
    <location>
        <begin position="180"/>
        <end position="273"/>
    </location>
</feature>
<keyword evidence="3" id="KW-1185">Reference proteome</keyword>
<gene>
    <name evidence="2" type="ORF">HDU87_007136</name>
</gene>
<organism evidence="2 3">
    <name type="scientific">Geranomyces variabilis</name>
    <dbReference type="NCBI Taxonomy" id="109894"/>
    <lineage>
        <taxon>Eukaryota</taxon>
        <taxon>Fungi</taxon>
        <taxon>Fungi incertae sedis</taxon>
        <taxon>Chytridiomycota</taxon>
        <taxon>Chytridiomycota incertae sedis</taxon>
        <taxon>Chytridiomycetes</taxon>
        <taxon>Spizellomycetales</taxon>
        <taxon>Powellomycetaceae</taxon>
        <taxon>Geranomyces</taxon>
    </lineage>
</organism>
<dbReference type="Proteomes" id="UP001212152">
    <property type="component" value="Unassembled WGS sequence"/>
</dbReference>